<feature type="coiled-coil region" evidence="1">
    <location>
        <begin position="2"/>
        <end position="47"/>
    </location>
</feature>
<dbReference type="InterPro" id="IPR045177">
    <property type="entry name" value="FDM1-5/IDN2"/>
</dbReference>
<dbReference type="PANTHER" id="PTHR21596:SF53">
    <property type="entry name" value="FACTOR OF DNA METHYLATION 5-RELATED"/>
    <property type="match status" value="1"/>
</dbReference>
<accession>A0ABM0TQX0</accession>
<evidence type="ECO:0000313" key="3">
    <source>
        <dbReference type="Proteomes" id="UP000694864"/>
    </source>
</evidence>
<feature type="domain" description="Factor of DNA methylation 1-5/IDN2" evidence="2">
    <location>
        <begin position="86"/>
        <end position="216"/>
    </location>
</feature>
<dbReference type="InterPro" id="IPR005379">
    <property type="entry name" value="FDM1-5/IDN2_XH"/>
</dbReference>
<proteinExistence type="predicted"/>
<keyword evidence="3" id="KW-1185">Reference proteome</keyword>
<reference evidence="3" key="1">
    <citation type="journal article" date="2014" name="Nat. Commun.">
        <title>The emerging biofuel crop Camelina sativa retains a highly undifferentiated hexaploid genome structure.</title>
        <authorList>
            <person name="Kagale S."/>
            <person name="Koh C."/>
            <person name="Nixon J."/>
            <person name="Bollina V."/>
            <person name="Clarke W.E."/>
            <person name="Tuteja R."/>
            <person name="Spillane C."/>
            <person name="Robinson S.J."/>
            <person name="Links M.G."/>
            <person name="Clarke C."/>
            <person name="Higgins E.E."/>
            <person name="Huebert T."/>
            <person name="Sharpe A.G."/>
            <person name="Parkin I.A."/>
        </authorList>
    </citation>
    <scope>NUCLEOTIDE SEQUENCE [LARGE SCALE GENOMIC DNA]</scope>
    <source>
        <strain evidence="3">cv. DH55</strain>
    </source>
</reference>
<name>A0ABM0TQX0_CAMSA</name>
<evidence type="ECO:0000259" key="2">
    <source>
        <dbReference type="Pfam" id="PF03469"/>
    </source>
</evidence>
<organism evidence="3 4">
    <name type="scientific">Camelina sativa</name>
    <name type="common">False flax</name>
    <name type="synonym">Myagrum sativum</name>
    <dbReference type="NCBI Taxonomy" id="90675"/>
    <lineage>
        <taxon>Eukaryota</taxon>
        <taxon>Viridiplantae</taxon>
        <taxon>Streptophyta</taxon>
        <taxon>Embryophyta</taxon>
        <taxon>Tracheophyta</taxon>
        <taxon>Spermatophyta</taxon>
        <taxon>Magnoliopsida</taxon>
        <taxon>eudicotyledons</taxon>
        <taxon>Gunneridae</taxon>
        <taxon>Pentapetalae</taxon>
        <taxon>rosids</taxon>
        <taxon>malvids</taxon>
        <taxon>Brassicales</taxon>
        <taxon>Brassicaceae</taxon>
        <taxon>Camelineae</taxon>
        <taxon>Camelina</taxon>
    </lineage>
</organism>
<dbReference type="GeneID" id="104714295"/>
<dbReference type="RefSeq" id="XP_010429907.1">
    <property type="nucleotide sequence ID" value="XM_010431605.2"/>
</dbReference>
<evidence type="ECO:0000256" key="1">
    <source>
        <dbReference type="SAM" id="Coils"/>
    </source>
</evidence>
<keyword evidence="1" id="KW-0175">Coiled coil</keyword>
<gene>
    <name evidence="4" type="primary">LOC104714295</name>
</gene>
<evidence type="ECO:0000313" key="4">
    <source>
        <dbReference type="RefSeq" id="XP_010429907.1"/>
    </source>
</evidence>
<protein>
    <submittedName>
        <fullName evidence="4">Factor of DNA methylation 5-like</fullName>
    </submittedName>
</protein>
<sequence length="220" mass="26044">MCEELKEKNEELKKVIAEKNKELEKVKKEMNEKLEEERYEVEGLKDTISALFFKDRQSNHEIHEARRELISGLTDLSDKRSTIRVKRMGELDEKAFVKACKGRFTDEKAEVEQYFLCSTWQEYIRDPAWHPFKRVGTGENITEVVDEDDAKLKNLKEEWGEEVKNAVKKAVEEINEFNPSGRYLVPELWNFNQKRKATLKEGIAQLMTLIKTHKRKYPYL</sequence>
<dbReference type="PANTHER" id="PTHR21596">
    <property type="entry name" value="RIBONUCLEASE P SUBUNIT P38"/>
    <property type="match status" value="1"/>
</dbReference>
<dbReference type="Proteomes" id="UP000694864">
    <property type="component" value="Chromosome 9"/>
</dbReference>
<dbReference type="Pfam" id="PF03469">
    <property type="entry name" value="XH"/>
    <property type="match status" value="1"/>
</dbReference>
<reference evidence="4" key="2">
    <citation type="submission" date="2025-08" db="UniProtKB">
        <authorList>
            <consortium name="RefSeq"/>
        </authorList>
    </citation>
    <scope>IDENTIFICATION</scope>
    <source>
        <tissue evidence="4">Leaf</tissue>
    </source>
</reference>